<feature type="transmembrane region" description="Helical" evidence="10">
    <location>
        <begin position="175"/>
        <end position="197"/>
    </location>
</feature>
<comment type="subcellular location">
    <subcellularLocation>
        <location evidence="10">Endoplasmic reticulum membrane</location>
        <topology evidence="10">Multi-pass membrane protein</topology>
    </subcellularLocation>
    <subcellularLocation>
        <location evidence="1">Membrane</location>
        <topology evidence="1">Multi-pass membrane protein</topology>
    </subcellularLocation>
</comment>
<keyword evidence="6 10" id="KW-0949">S-adenosyl-L-methionine</keyword>
<comment type="catalytic activity">
    <reaction evidence="10">
        <text>[protein]-C-terminal S-[(2E,6E)-farnesyl]-L-cysteine + S-adenosyl-L-methionine = [protein]-C-terminal S-[(2E,6E)-farnesyl]-L-cysteine methyl ester + S-adenosyl-L-homocysteine</text>
        <dbReference type="Rhea" id="RHEA:21672"/>
        <dbReference type="Rhea" id="RHEA-COMP:12125"/>
        <dbReference type="Rhea" id="RHEA-COMP:12126"/>
        <dbReference type="ChEBI" id="CHEBI:57856"/>
        <dbReference type="ChEBI" id="CHEBI:59789"/>
        <dbReference type="ChEBI" id="CHEBI:90510"/>
        <dbReference type="ChEBI" id="CHEBI:90511"/>
        <dbReference type="EC" id="2.1.1.100"/>
    </reaction>
</comment>
<reference evidence="11" key="1">
    <citation type="journal article" date="2011" name="PLoS Biol.">
        <title>Gene gain and loss during evolution of obligate parasitism in the white rust pathogen of Arabidopsis thaliana.</title>
        <authorList>
            <person name="Kemen E."/>
            <person name="Gardiner A."/>
            <person name="Schultz-Larsen T."/>
            <person name="Kemen A.C."/>
            <person name="Balmuth A.L."/>
            <person name="Robert-Seilaniantz A."/>
            <person name="Bailey K."/>
            <person name="Holub E."/>
            <person name="Studholme D.J."/>
            <person name="Maclean D."/>
            <person name="Jones J.D."/>
        </authorList>
    </citation>
    <scope>NUCLEOTIDE SEQUENCE</scope>
</reference>
<evidence type="ECO:0000256" key="7">
    <source>
        <dbReference type="ARBA" id="ARBA00022692"/>
    </source>
</evidence>
<evidence type="ECO:0000313" key="11">
    <source>
        <dbReference type="EMBL" id="CCA22987.1"/>
    </source>
</evidence>
<keyword evidence="9 10" id="KW-0472">Membrane</keyword>
<dbReference type="PROSITE" id="PS51564">
    <property type="entry name" value="SAM_ICMT"/>
    <property type="match status" value="1"/>
</dbReference>
<evidence type="ECO:0000256" key="3">
    <source>
        <dbReference type="ARBA" id="ARBA00012151"/>
    </source>
</evidence>
<dbReference type="HOGENOM" id="CLU_065200_0_2_1"/>
<evidence type="ECO:0000256" key="6">
    <source>
        <dbReference type="ARBA" id="ARBA00022691"/>
    </source>
</evidence>
<dbReference type="PANTHER" id="PTHR12714">
    <property type="entry name" value="PROTEIN-S ISOPRENYLCYSTEINE O-METHYLTRANSFERASE"/>
    <property type="match status" value="1"/>
</dbReference>
<sequence length="236" mass="27059">MFRSTQFTSATGLGRTALAAFFLGFVMALHIALSLYCISHGNYATLSWCIYAIALCFFHFTEFLVTASYRPTTVSFESFILDHSQAYHIALLASCTEFWVEYLIFPSMRTLTHSQCCCLIGGIILLLFGQSCRTAAMVSAASNFSHTIEFSKRKDHFLVTSGIYRYVRHPSYLGWFYWSISTQIVLLNPICLIVYIIMSWGFFKERIPFEEETLIMLFPNEYLAYKQRTVSGIPFI</sequence>
<gene>
    <name evidence="11" type="primary">AlNc14C175G8104</name>
    <name evidence="11" type="ORF">ALNC14_091300</name>
</gene>
<evidence type="ECO:0000256" key="5">
    <source>
        <dbReference type="ARBA" id="ARBA00022679"/>
    </source>
</evidence>
<dbReference type="Gene3D" id="1.20.120.1630">
    <property type="match status" value="1"/>
</dbReference>
<keyword evidence="8 10" id="KW-1133">Transmembrane helix</keyword>
<dbReference type="AlphaFoldDB" id="F0WNU4"/>
<evidence type="ECO:0000256" key="9">
    <source>
        <dbReference type="ARBA" id="ARBA00023136"/>
    </source>
</evidence>
<feature type="transmembrane region" description="Helical" evidence="10">
    <location>
        <begin position="45"/>
        <end position="65"/>
    </location>
</feature>
<feature type="transmembrane region" description="Helical" evidence="10">
    <location>
        <begin position="17"/>
        <end position="38"/>
    </location>
</feature>
<proteinExistence type="inferred from homology"/>
<evidence type="ECO:0000256" key="8">
    <source>
        <dbReference type="ARBA" id="ARBA00022989"/>
    </source>
</evidence>
<accession>F0WNU4</accession>
<keyword evidence="5 11" id="KW-0808">Transferase</keyword>
<dbReference type="GO" id="GO:0032259">
    <property type="term" value="P:methylation"/>
    <property type="evidence" value="ECO:0007669"/>
    <property type="project" value="UniProtKB-KW"/>
</dbReference>
<comment type="similarity">
    <text evidence="2 10">Belongs to the class VI-like SAM-binding methyltransferase superfamily. Isoprenylcysteine carboxyl methyltransferase family.</text>
</comment>
<dbReference type="EMBL" id="FR824220">
    <property type="protein sequence ID" value="CCA22987.1"/>
    <property type="molecule type" value="Genomic_DNA"/>
</dbReference>
<evidence type="ECO:0000256" key="4">
    <source>
        <dbReference type="ARBA" id="ARBA00022603"/>
    </source>
</evidence>
<dbReference type="InterPro" id="IPR007269">
    <property type="entry name" value="ICMT_MeTrfase"/>
</dbReference>
<evidence type="ECO:0000256" key="10">
    <source>
        <dbReference type="RuleBase" id="RU362022"/>
    </source>
</evidence>
<organism evidence="11">
    <name type="scientific">Albugo laibachii Nc14</name>
    <dbReference type="NCBI Taxonomy" id="890382"/>
    <lineage>
        <taxon>Eukaryota</taxon>
        <taxon>Sar</taxon>
        <taxon>Stramenopiles</taxon>
        <taxon>Oomycota</taxon>
        <taxon>Peronosporomycetes</taxon>
        <taxon>Albuginales</taxon>
        <taxon>Albuginaceae</taxon>
        <taxon>Albugo</taxon>
    </lineage>
</organism>
<evidence type="ECO:0000256" key="1">
    <source>
        <dbReference type="ARBA" id="ARBA00004141"/>
    </source>
</evidence>
<dbReference type="InterPro" id="IPR025770">
    <property type="entry name" value="PPMT_MeTrfase"/>
</dbReference>
<keyword evidence="10" id="KW-0256">Endoplasmic reticulum</keyword>
<feature type="transmembrane region" description="Helical" evidence="10">
    <location>
        <begin position="117"/>
        <end position="136"/>
    </location>
</feature>
<feature type="transmembrane region" description="Helical" evidence="10">
    <location>
        <begin position="85"/>
        <end position="105"/>
    </location>
</feature>
<dbReference type="PANTHER" id="PTHR12714:SF9">
    <property type="entry name" value="PROTEIN-S-ISOPRENYLCYSTEINE O-METHYLTRANSFERASE"/>
    <property type="match status" value="1"/>
</dbReference>
<keyword evidence="7 10" id="KW-0812">Transmembrane</keyword>
<keyword evidence="4 10" id="KW-0489">Methyltransferase</keyword>
<protein>
    <recommendedName>
        <fullName evidence="3 10">Protein-S-isoprenylcysteine O-methyltransferase</fullName>
        <ecNumber evidence="3 10">2.1.1.100</ecNumber>
    </recommendedName>
</protein>
<evidence type="ECO:0000256" key="2">
    <source>
        <dbReference type="ARBA" id="ARBA00009140"/>
    </source>
</evidence>
<dbReference type="EC" id="2.1.1.100" evidence="3 10"/>
<dbReference type="GO" id="GO:0005789">
    <property type="term" value="C:endoplasmic reticulum membrane"/>
    <property type="evidence" value="ECO:0007669"/>
    <property type="project" value="UniProtKB-SubCell"/>
</dbReference>
<reference evidence="11" key="2">
    <citation type="submission" date="2011-02" db="EMBL/GenBank/DDBJ databases">
        <authorList>
            <person name="MacLean D."/>
        </authorList>
    </citation>
    <scope>NUCLEOTIDE SEQUENCE</scope>
</reference>
<dbReference type="GO" id="GO:0004671">
    <property type="term" value="F:protein C-terminal S-isoprenylcysteine carboxyl O-methyltransferase activity"/>
    <property type="evidence" value="ECO:0007669"/>
    <property type="project" value="UniProtKB-EC"/>
</dbReference>
<dbReference type="Pfam" id="PF04140">
    <property type="entry name" value="ICMT"/>
    <property type="match status" value="1"/>
</dbReference>
<name>F0WNU4_9STRA</name>